<reference evidence="2" key="1">
    <citation type="submission" date="2022-04" db="EMBL/GenBank/DDBJ databases">
        <title>A functionally conserved STORR gene fusion in Papaver species that diverged 16.8 million years ago.</title>
        <authorList>
            <person name="Catania T."/>
        </authorList>
    </citation>
    <scope>NUCLEOTIDE SEQUENCE</scope>
    <source>
        <strain evidence="2">S-188037</strain>
    </source>
</reference>
<dbReference type="Proteomes" id="UP001202328">
    <property type="component" value="Unassembled WGS sequence"/>
</dbReference>
<feature type="domain" description="KIB1-4 beta-propeller" evidence="1">
    <location>
        <begin position="497"/>
        <end position="734"/>
    </location>
</feature>
<feature type="domain" description="KIB1-4 beta-propeller" evidence="1">
    <location>
        <begin position="69"/>
        <end position="316"/>
    </location>
</feature>
<dbReference type="PANTHER" id="PTHR33127">
    <property type="entry name" value="TRANSMEMBRANE PROTEIN"/>
    <property type="match status" value="1"/>
</dbReference>
<dbReference type="InterPro" id="IPR005174">
    <property type="entry name" value="KIB1-4_b-propeller"/>
</dbReference>
<proteinExistence type="predicted"/>
<evidence type="ECO:0000313" key="3">
    <source>
        <dbReference type="Proteomes" id="UP001202328"/>
    </source>
</evidence>
<accession>A0AAD4RTY2</accession>
<keyword evidence="3" id="KW-1185">Reference proteome</keyword>
<gene>
    <name evidence="2" type="ORF">MKW98_030679</name>
</gene>
<protein>
    <recommendedName>
        <fullName evidence="1">KIB1-4 beta-propeller domain-containing protein</fullName>
    </recommendedName>
</protein>
<organism evidence="2 3">
    <name type="scientific">Papaver atlanticum</name>
    <dbReference type="NCBI Taxonomy" id="357466"/>
    <lineage>
        <taxon>Eukaryota</taxon>
        <taxon>Viridiplantae</taxon>
        <taxon>Streptophyta</taxon>
        <taxon>Embryophyta</taxon>
        <taxon>Tracheophyta</taxon>
        <taxon>Spermatophyta</taxon>
        <taxon>Magnoliopsida</taxon>
        <taxon>Ranunculales</taxon>
        <taxon>Papaveraceae</taxon>
        <taxon>Papaveroideae</taxon>
        <taxon>Papaver</taxon>
    </lineage>
</organism>
<dbReference type="EMBL" id="JAJJMB010018262">
    <property type="protein sequence ID" value="KAI3830516.1"/>
    <property type="molecule type" value="Genomic_DNA"/>
</dbReference>
<name>A0AAD4RTY2_9MAGN</name>
<evidence type="ECO:0000259" key="1">
    <source>
        <dbReference type="Pfam" id="PF03478"/>
    </source>
</evidence>
<comment type="caution">
    <text evidence="2">The sequence shown here is derived from an EMBL/GenBank/DDBJ whole genome shotgun (WGS) entry which is preliminary data.</text>
</comment>
<sequence length="796" mass="91079">MDKQVASVAVPAERSERQRPPVPKVAPWLVFPHGKGRKFQSFYNPCEPNNRNCIKSIPEMRGIAYYHKPSHQGWLIVIGNVKDNTDQYSVANSNLDDCFLWNPVSSDTIHLPKLDRSAFTTKYESKNYFLRDLVLSSPPLPSTSNADQDDDCTVFLLFRGVDAKGEVCNTEHILVFCRPGDKQWRIKGLYKCSSHQDGWSGWIESLLCLKGKLYARNWLREIEIKKLWHNVGVENDALPVIGGGEKYDFWMEHWLESGNEIFRVYFNCSPRGYRKVASIHILKLDFSSMTWVLLKSLGDHVLFLGTNMDTCTTDVDLIRCYSTSSACCSAADMGLQRGCLFYTLPEYQTLYVYEVGDSATTVILPCLKLPTPWFLPTWIMIPTTENSKDETQTSINHDQEENTSRLNYSEEVTEALKHKDFLSLYDSAEAIARFLHPVDYIHFRVACKQHSIILPALNRISASTRTTTNTYLSPWMISIFDDDEETIWEMVDPMHDNDKYLLKLSDHLLVGARIRFSKNGWLLLSSGKNIIFFYNPFTRATIGLPDLPDGFTLGGMSFSSLPTSPDCVVIAISNWRPWNGESYINFLATEPGKSATGWTTHEFIYESIRGYMHEFMPCINNPVFYKGDFYCLDYNGLLGVFSAKGDDFSWKVLSKSLKQFSGIYPSFLVECVDKLLLVNLGQSGKSIEIYRLGESKTAWVELKSLVKQALFISYTSSFSAVAPRSCMENKIYFPRLYGERILYYSLDTCRYHCVGNNERSLQDFHNTTERSNCTWIEPNWSQAKLNQEPEDIMLAI</sequence>
<dbReference type="PANTHER" id="PTHR33127:SF5">
    <property type="entry name" value="TRANSMEMBRANE PROTEIN"/>
    <property type="match status" value="1"/>
</dbReference>
<evidence type="ECO:0000313" key="2">
    <source>
        <dbReference type="EMBL" id="KAI3830516.1"/>
    </source>
</evidence>
<dbReference type="AlphaFoldDB" id="A0AAD4RTY2"/>
<dbReference type="Pfam" id="PF03478">
    <property type="entry name" value="Beta-prop_KIB1-4"/>
    <property type="match status" value="2"/>
</dbReference>